<dbReference type="eggNOG" id="ENOG502SW38">
    <property type="taxonomic scope" value="Eukaryota"/>
</dbReference>
<keyword evidence="2" id="KW-1185">Reference proteome</keyword>
<sequence length="234" mass="26166">MDAWIHLLCDCFGMSITEAHSALTTLCYDVTSDYHMYHERKIHLACIASIHASEQIAQYIFAGLPFEMRNVLASSLEGKEAGDLNIFCCHCLAQRATLLTCCSEQQQMPAPVSKHHVQMLWPPPNISLRPTFPPRALADRSVQHPPPWPCCHCGGSHWDANCTKSDRPFPRQALVVAAHHADAMEQTQEDYADLEYRYLELDRSSHSTDLSEVNDIPGMMYSLDASADDSFGSA</sequence>
<organism evidence="1 2">
    <name type="scientific">Ustilago hordei</name>
    <name type="common">Barley covered smut fungus</name>
    <dbReference type="NCBI Taxonomy" id="120017"/>
    <lineage>
        <taxon>Eukaryota</taxon>
        <taxon>Fungi</taxon>
        <taxon>Dikarya</taxon>
        <taxon>Basidiomycota</taxon>
        <taxon>Ustilaginomycotina</taxon>
        <taxon>Ustilaginomycetes</taxon>
        <taxon>Ustilaginales</taxon>
        <taxon>Ustilaginaceae</taxon>
        <taxon>Ustilago</taxon>
    </lineage>
</organism>
<dbReference type="Proteomes" id="UP000006174">
    <property type="component" value="Unassembled WGS sequence"/>
</dbReference>
<dbReference type="HOGENOM" id="CLU_1185788_0_0_1"/>
<comment type="caution">
    <text evidence="1">The sequence shown here is derived from an EMBL/GenBank/DDBJ whole genome shotgun (WGS) entry which is preliminary data.</text>
</comment>
<name>I2FSP1_USTHO</name>
<dbReference type="EMBL" id="CAGI01000150">
    <property type="protein sequence ID" value="CCF49934.1"/>
    <property type="molecule type" value="Genomic_DNA"/>
</dbReference>
<reference evidence="1 2" key="1">
    <citation type="journal article" date="2012" name="Plant Cell">
        <title>Genome comparison of barley and maize smut fungi reveals targeted loss of RNA silencing components and species-specific presence of transposable elements.</title>
        <authorList>
            <person name="Laurie J.D."/>
            <person name="Ali S."/>
            <person name="Linning R."/>
            <person name="Mannhaupt G."/>
            <person name="Wong P."/>
            <person name="Gueldener U."/>
            <person name="Muensterkoetter M."/>
            <person name="Moore R."/>
            <person name="Kahmann R."/>
            <person name="Bakkeren G."/>
            <person name="Schirawski J."/>
        </authorList>
    </citation>
    <scope>NUCLEOTIDE SEQUENCE [LARGE SCALE GENOMIC DNA]</scope>
    <source>
        <strain evidence="2">Uh4875-4</strain>
    </source>
</reference>
<proteinExistence type="predicted"/>
<evidence type="ECO:0000313" key="2">
    <source>
        <dbReference type="Proteomes" id="UP000006174"/>
    </source>
</evidence>
<accession>I2FSP1</accession>
<protein>
    <submittedName>
        <fullName evidence="1">Conserved uncharacterized protein</fullName>
    </submittedName>
</protein>
<dbReference type="AlphaFoldDB" id="I2FSP1"/>
<gene>
    <name evidence="1" type="ORF">UHOR_00836</name>
</gene>
<evidence type="ECO:0000313" key="1">
    <source>
        <dbReference type="EMBL" id="CCF49934.1"/>
    </source>
</evidence>